<keyword evidence="1" id="KW-0472">Membrane</keyword>
<dbReference type="Proteomes" id="UP001156690">
    <property type="component" value="Unassembled WGS sequence"/>
</dbReference>
<dbReference type="EMBL" id="BSNX01000075">
    <property type="protein sequence ID" value="GLQ75997.1"/>
    <property type="molecule type" value="Genomic_DNA"/>
</dbReference>
<keyword evidence="1" id="KW-0812">Transmembrane</keyword>
<keyword evidence="3" id="KW-1185">Reference proteome</keyword>
<evidence type="ECO:0000256" key="1">
    <source>
        <dbReference type="SAM" id="Phobius"/>
    </source>
</evidence>
<keyword evidence="1" id="KW-1133">Transmembrane helix</keyword>
<dbReference type="AlphaFoldDB" id="A0AAV5NZP6"/>
<feature type="transmembrane region" description="Helical" evidence="1">
    <location>
        <begin position="101"/>
        <end position="122"/>
    </location>
</feature>
<accession>A0AAV5NZP6</accession>
<reference evidence="3" key="1">
    <citation type="journal article" date="2019" name="Int. J. Syst. Evol. Microbiol.">
        <title>The Global Catalogue of Microorganisms (GCM) 10K type strain sequencing project: providing services to taxonomists for standard genome sequencing and annotation.</title>
        <authorList>
            <consortium name="The Broad Institute Genomics Platform"/>
            <consortium name="The Broad Institute Genome Sequencing Center for Infectious Disease"/>
            <person name="Wu L."/>
            <person name="Ma J."/>
        </authorList>
    </citation>
    <scope>NUCLEOTIDE SEQUENCE [LARGE SCALE GENOMIC DNA]</scope>
    <source>
        <strain evidence="3">NBRC 15640</strain>
    </source>
</reference>
<name>A0AAV5NZP6_9VIBR</name>
<sequence>MPSRVTRGRRYQNSDLRNKLASEYVLGTQTLRVRRRLETLIQSDPSWWEHIEQWQNHLSGLNPTSDLSMDTTYLRQPPKRVWRQIANGTFNLTQQRKGLRWWWLPMGMAMSLVVGVLIQPVLVPIHQPLGVAQIRPVNYLAMMSSELQQNHFALVAYQGNKPGQSSIRLQLNLGMEEVEFGKAVVWMRDKTTGELALIDSLQNISNIRYMSPTEWKLLKNSSELLVTANLDPNSTLLYRGDCIELGHNVLM</sequence>
<evidence type="ECO:0000313" key="3">
    <source>
        <dbReference type="Proteomes" id="UP001156690"/>
    </source>
</evidence>
<evidence type="ECO:0000313" key="2">
    <source>
        <dbReference type="EMBL" id="GLQ75997.1"/>
    </source>
</evidence>
<protein>
    <recommendedName>
        <fullName evidence="4">Anti-sigma factor</fullName>
    </recommendedName>
</protein>
<dbReference type="RefSeq" id="WP_126609661.1">
    <property type="nucleotide sequence ID" value="NZ_AP025145.1"/>
</dbReference>
<comment type="caution">
    <text evidence="2">The sequence shown here is derived from an EMBL/GenBank/DDBJ whole genome shotgun (WGS) entry which is preliminary data.</text>
</comment>
<gene>
    <name evidence="2" type="ORF">GCM10007932_53600</name>
</gene>
<proteinExistence type="predicted"/>
<evidence type="ECO:0008006" key="4">
    <source>
        <dbReference type="Google" id="ProtNLM"/>
    </source>
</evidence>
<organism evidence="2 3">
    <name type="scientific">Vibrio penaeicida</name>
    <dbReference type="NCBI Taxonomy" id="104609"/>
    <lineage>
        <taxon>Bacteria</taxon>
        <taxon>Pseudomonadati</taxon>
        <taxon>Pseudomonadota</taxon>
        <taxon>Gammaproteobacteria</taxon>
        <taxon>Vibrionales</taxon>
        <taxon>Vibrionaceae</taxon>
        <taxon>Vibrio</taxon>
    </lineage>
</organism>